<comment type="similarity">
    <text evidence="3 10">Belongs to the MHC class I family.</text>
</comment>
<dbReference type="GO" id="GO:0042612">
    <property type="term" value="C:MHC class I protein complex"/>
    <property type="evidence" value="ECO:0007669"/>
    <property type="project" value="UniProtKB-KW"/>
</dbReference>
<evidence type="ECO:0000256" key="5">
    <source>
        <dbReference type="ARBA" id="ARBA00022692"/>
    </source>
</evidence>
<keyword evidence="14" id="KW-1185">Reference proteome</keyword>
<dbReference type="Gene3D" id="2.60.40.10">
    <property type="entry name" value="Immunoglobulins"/>
    <property type="match status" value="1"/>
</dbReference>
<dbReference type="Gene3D" id="3.30.500.10">
    <property type="entry name" value="MHC class I-like antigen recognition-like"/>
    <property type="match status" value="1"/>
</dbReference>
<keyword evidence="6" id="KW-0391">Immunity</keyword>
<comment type="caution">
    <text evidence="13">The sequence shown here is derived from an EMBL/GenBank/DDBJ whole genome shotgun (WGS) entry which is preliminary data.</text>
</comment>
<dbReference type="Pfam" id="PF00129">
    <property type="entry name" value="MHC_I"/>
    <property type="match status" value="1"/>
</dbReference>
<sequence>MFGCHVGPDGRLLRGYYQFAYDGADYLALNEDLRSWTAVDSAAQNTRRKFEAAGEAEHRRNYLETRCVQWLRRYLENGKETLQRAAAPRTYITHHPTSDQKVTLKCWAQDFYPADITLTWHRDGEDLAQDMELVDTRPGGDGTFQKWAAVVVPSGEEQRYTCHVQHEGLLEPRILSWKPSPQSSIPTTGIIAGLVLLVLTGVTVAAAVMWRKKHSGRVDKGGFLSTGGF</sequence>
<dbReference type="InterPro" id="IPR050208">
    <property type="entry name" value="MHC_class-I_related"/>
</dbReference>
<dbReference type="InterPro" id="IPR011161">
    <property type="entry name" value="MHC_I-like_Ag-recog"/>
</dbReference>
<dbReference type="GO" id="GO:0030670">
    <property type="term" value="C:phagocytic vesicle membrane"/>
    <property type="evidence" value="ECO:0007669"/>
    <property type="project" value="UniProtKB-ARBA"/>
</dbReference>
<dbReference type="GO" id="GO:0006955">
    <property type="term" value="P:immune response"/>
    <property type="evidence" value="ECO:0007669"/>
    <property type="project" value="TreeGrafter"/>
</dbReference>
<dbReference type="InterPro" id="IPR001039">
    <property type="entry name" value="MHC_I_a_a1/a2"/>
</dbReference>
<dbReference type="InterPro" id="IPR013783">
    <property type="entry name" value="Ig-like_fold"/>
</dbReference>
<evidence type="ECO:0000256" key="2">
    <source>
        <dbReference type="ARBA" id="ARBA00004479"/>
    </source>
</evidence>
<accession>A0A8J6DU15</accession>
<evidence type="ECO:0000256" key="11">
    <source>
        <dbReference type="SAM" id="Phobius"/>
    </source>
</evidence>
<dbReference type="InterPro" id="IPR003006">
    <property type="entry name" value="Ig/MHC_CS"/>
</dbReference>
<dbReference type="PANTHER" id="PTHR16675">
    <property type="entry name" value="MHC CLASS I-RELATED"/>
    <property type="match status" value="1"/>
</dbReference>
<keyword evidence="9" id="KW-0325">Glycoprotein</keyword>
<reference evidence="13" key="1">
    <citation type="journal article" date="2021" name="Evol. Appl.">
        <title>The genome of the Pyrenean desman and the effects of bottlenecks and inbreeding on the genomic landscape of an endangered species.</title>
        <authorList>
            <person name="Escoda L."/>
            <person name="Castresana J."/>
        </authorList>
    </citation>
    <scope>NUCLEOTIDE SEQUENCE</scope>
    <source>
        <strain evidence="13">IBE-C5619</strain>
    </source>
</reference>
<dbReference type="Pfam" id="PF07654">
    <property type="entry name" value="C1-set"/>
    <property type="match status" value="1"/>
</dbReference>
<dbReference type="GO" id="GO:0005615">
    <property type="term" value="C:extracellular space"/>
    <property type="evidence" value="ECO:0007669"/>
    <property type="project" value="TreeGrafter"/>
</dbReference>
<dbReference type="GO" id="GO:0002486">
    <property type="term" value="P:antigen processing and presentation of endogenous peptide antigen via MHC class I via ER pathway, TAP-independent"/>
    <property type="evidence" value="ECO:0007669"/>
    <property type="project" value="TreeGrafter"/>
</dbReference>
<dbReference type="InterPro" id="IPR003597">
    <property type="entry name" value="Ig_C1-set"/>
</dbReference>
<dbReference type="InterPro" id="IPR011162">
    <property type="entry name" value="MHC_I/II-like_Ag-recog"/>
</dbReference>
<dbReference type="EMBL" id="JAGFMF010011529">
    <property type="protein sequence ID" value="KAG8520644.1"/>
    <property type="molecule type" value="Genomic_DNA"/>
</dbReference>
<keyword evidence="8 11" id="KW-0472">Membrane</keyword>
<keyword evidence="5 11" id="KW-0812">Transmembrane</keyword>
<dbReference type="GO" id="GO:0002476">
    <property type="term" value="P:antigen processing and presentation of endogenous peptide antigen via MHC class Ib"/>
    <property type="evidence" value="ECO:0007669"/>
    <property type="project" value="TreeGrafter"/>
</dbReference>
<evidence type="ECO:0000313" key="13">
    <source>
        <dbReference type="EMBL" id="KAG8520644.1"/>
    </source>
</evidence>
<dbReference type="InterPro" id="IPR007110">
    <property type="entry name" value="Ig-like_dom"/>
</dbReference>
<protein>
    <submittedName>
        <fullName evidence="13">Class I histocompatibility antigen, Gogo-OKO alpha chain</fullName>
    </submittedName>
</protein>
<evidence type="ECO:0000259" key="12">
    <source>
        <dbReference type="PROSITE" id="PS50835"/>
    </source>
</evidence>
<feature type="transmembrane region" description="Helical" evidence="11">
    <location>
        <begin position="189"/>
        <end position="210"/>
    </location>
</feature>
<dbReference type="PANTHER" id="PTHR16675:SF251">
    <property type="entry name" value="HLA CLASS I HISTOCOMPATIBILITY ANTIGEN, C ALPHA CHAIN"/>
    <property type="match status" value="1"/>
</dbReference>
<evidence type="ECO:0000256" key="9">
    <source>
        <dbReference type="ARBA" id="ARBA00023180"/>
    </source>
</evidence>
<dbReference type="SUPFAM" id="SSF54452">
    <property type="entry name" value="MHC antigen-recognition domain"/>
    <property type="match status" value="1"/>
</dbReference>
<dbReference type="FunFam" id="3.30.500.10:FF:000015">
    <property type="entry name" value="RT1 class I, M6, gene 1"/>
    <property type="match status" value="1"/>
</dbReference>
<evidence type="ECO:0000313" key="14">
    <source>
        <dbReference type="Proteomes" id="UP000700334"/>
    </source>
</evidence>
<dbReference type="GO" id="GO:0098553">
    <property type="term" value="C:lumenal side of endoplasmic reticulum membrane"/>
    <property type="evidence" value="ECO:0007669"/>
    <property type="project" value="UniProtKB-ARBA"/>
</dbReference>
<evidence type="ECO:0000256" key="10">
    <source>
        <dbReference type="RuleBase" id="RU004439"/>
    </source>
</evidence>
<dbReference type="AlphaFoldDB" id="A0A8J6DU15"/>
<evidence type="ECO:0000256" key="8">
    <source>
        <dbReference type="ARBA" id="ARBA00023136"/>
    </source>
</evidence>
<evidence type="ECO:0000256" key="3">
    <source>
        <dbReference type="ARBA" id="ARBA00006909"/>
    </source>
</evidence>
<dbReference type="PROSITE" id="PS50835">
    <property type="entry name" value="IG_LIKE"/>
    <property type="match status" value="1"/>
</dbReference>
<dbReference type="FunFam" id="2.60.40.10:FF:000014">
    <property type="entry name" value="H-2 class I histocompatibility antigen, alpha chain"/>
    <property type="match status" value="1"/>
</dbReference>
<dbReference type="GO" id="GO:0001916">
    <property type="term" value="P:positive regulation of T cell mediated cytotoxicity"/>
    <property type="evidence" value="ECO:0007669"/>
    <property type="project" value="TreeGrafter"/>
</dbReference>
<gene>
    <name evidence="13" type="ORF">J0S82_000363</name>
</gene>
<comment type="function">
    <text evidence="1">Involved in the presentation of foreign antigens to the immune system.</text>
</comment>
<evidence type="ECO:0000256" key="7">
    <source>
        <dbReference type="ARBA" id="ARBA00022989"/>
    </source>
</evidence>
<dbReference type="SUPFAM" id="SSF48726">
    <property type="entry name" value="Immunoglobulin"/>
    <property type="match status" value="1"/>
</dbReference>
<evidence type="ECO:0000256" key="4">
    <source>
        <dbReference type="ARBA" id="ARBA00022451"/>
    </source>
</evidence>
<dbReference type="GO" id="GO:0042605">
    <property type="term" value="F:peptide antigen binding"/>
    <property type="evidence" value="ECO:0007669"/>
    <property type="project" value="TreeGrafter"/>
</dbReference>
<dbReference type="CDD" id="cd07698">
    <property type="entry name" value="IgC1_MHC_I_alpha3"/>
    <property type="match status" value="1"/>
</dbReference>
<keyword evidence="7 11" id="KW-1133">Transmembrane helix</keyword>
<dbReference type="PROSITE" id="PS00290">
    <property type="entry name" value="IG_MHC"/>
    <property type="match status" value="1"/>
</dbReference>
<proteinExistence type="inferred from homology"/>
<dbReference type="GO" id="GO:0009897">
    <property type="term" value="C:external side of plasma membrane"/>
    <property type="evidence" value="ECO:0007669"/>
    <property type="project" value="TreeGrafter"/>
</dbReference>
<keyword evidence="4" id="KW-0490">MHC I</keyword>
<dbReference type="SMART" id="SM00407">
    <property type="entry name" value="IGc1"/>
    <property type="match status" value="1"/>
</dbReference>
<dbReference type="InterPro" id="IPR037055">
    <property type="entry name" value="MHC_I-like_Ag-recog_sf"/>
</dbReference>
<dbReference type="GO" id="GO:0005102">
    <property type="term" value="F:signaling receptor binding"/>
    <property type="evidence" value="ECO:0007669"/>
    <property type="project" value="TreeGrafter"/>
</dbReference>
<evidence type="ECO:0000256" key="6">
    <source>
        <dbReference type="ARBA" id="ARBA00022859"/>
    </source>
</evidence>
<dbReference type="PRINTS" id="PR01638">
    <property type="entry name" value="MHCCLASSI"/>
</dbReference>
<dbReference type="Proteomes" id="UP000700334">
    <property type="component" value="Unassembled WGS sequence"/>
</dbReference>
<dbReference type="OrthoDB" id="9663068at2759"/>
<organism evidence="13 14">
    <name type="scientific">Galemys pyrenaicus</name>
    <name type="common">Iberian desman</name>
    <name type="synonym">Pyrenean desman</name>
    <dbReference type="NCBI Taxonomy" id="202257"/>
    <lineage>
        <taxon>Eukaryota</taxon>
        <taxon>Metazoa</taxon>
        <taxon>Chordata</taxon>
        <taxon>Craniata</taxon>
        <taxon>Vertebrata</taxon>
        <taxon>Euteleostomi</taxon>
        <taxon>Mammalia</taxon>
        <taxon>Eutheria</taxon>
        <taxon>Laurasiatheria</taxon>
        <taxon>Eulipotyphla</taxon>
        <taxon>Talpidae</taxon>
        <taxon>Galemys</taxon>
    </lineage>
</organism>
<comment type="subcellular location">
    <subcellularLocation>
        <location evidence="2">Membrane</location>
        <topology evidence="2">Single-pass type I membrane protein</topology>
    </subcellularLocation>
</comment>
<name>A0A8J6DU15_GALPY</name>
<dbReference type="InterPro" id="IPR036179">
    <property type="entry name" value="Ig-like_dom_sf"/>
</dbReference>
<feature type="domain" description="Ig-like" evidence="12">
    <location>
        <begin position="88"/>
        <end position="176"/>
    </location>
</feature>
<evidence type="ECO:0000256" key="1">
    <source>
        <dbReference type="ARBA" id="ARBA00002297"/>
    </source>
</evidence>